<organism evidence="2 3">
    <name type="scientific">Actinidia rufa</name>
    <dbReference type="NCBI Taxonomy" id="165716"/>
    <lineage>
        <taxon>Eukaryota</taxon>
        <taxon>Viridiplantae</taxon>
        <taxon>Streptophyta</taxon>
        <taxon>Embryophyta</taxon>
        <taxon>Tracheophyta</taxon>
        <taxon>Spermatophyta</taxon>
        <taxon>Magnoliopsida</taxon>
        <taxon>eudicotyledons</taxon>
        <taxon>Gunneridae</taxon>
        <taxon>Pentapetalae</taxon>
        <taxon>asterids</taxon>
        <taxon>Ericales</taxon>
        <taxon>Actinidiaceae</taxon>
        <taxon>Actinidia</taxon>
    </lineage>
</organism>
<accession>A0A7J0GUE7</accession>
<dbReference type="OrthoDB" id="437078at2759"/>
<protein>
    <submittedName>
        <fullName evidence="2">Zinc knuckle (CCHC-type) family protein</fullName>
    </submittedName>
</protein>
<gene>
    <name evidence="2" type="ORF">Acr_24g0006570</name>
</gene>
<evidence type="ECO:0000313" key="3">
    <source>
        <dbReference type="Proteomes" id="UP000585474"/>
    </source>
</evidence>
<comment type="caution">
    <text evidence="2">The sequence shown here is derived from an EMBL/GenBank/DDBJ whole genome shotgun (WGS) entry which is preliminary data.</text>
</comment>
<feature type="region of interest" description="Disordered" evidence="1">
    <location>
        <begin position="1"/>
        <end position="27"/>
    </location>
</feature>
<name>A0A7J0GUE7_9ERIC</name>
<evidence type="ECO:0000256" key="1">
    <source>
        <dbReference type="SAM" id="MobiDB-lite"/>
    </source>
</evidence>
<dbReference type="EMBL" id="BJWL01000024">
    <property type="protein sequence ID" value="GFZ14467.1"/>
    <property type="molecule type" value="Genomic_DNA"/>
</dbReference>
<proteinExistence type="predicted"/>
<reference evidence="2 3" key="1">
    <citation type="submission" date="2019-07" db="EMBL/GenBank/DDBJ databases">
        <title>De Novo Assembly of kiwifruit Actinidia rufa.</title>
        <authorList>
            <person name="Sugita-Konishi S."/>
            <person name="Sato K."/>
            <person name="Mori E."/>
            <person name="Abe Y."/>
            <person name="Kisaki G."/>
            <person name="Hamano K."/>
            <person name="Suezawa K."/>
            <person name="Otani M."/>
            <person name="Fukuda T."/>
            <person name="Manabe T."/>
            <person name="Gomi K."/>
            <person name="Tabuchi M."/>
            <person name="Akimitsu K."/>
            <person name="Kataoka I."/>
        </authorList>
    </citation>
    <scope>NUCLEOTIDE SEQUENCE [LARGE SCALE GENOMIC DNA]</scope>
    <source>
        <strain evidence="3">cv. Fuchu</strain>
    </source>
</reference>
<sequence length="203" mass="22279">MGGGRATESTRRLQLPARGHVGASRSNAPPGGWRVWWWISTVFDDSDSSRRGEHGGAIKSRFDNFCIGPKTRTVRFDQNVSSGVRLELLDTEAGLAGGGIVADDGYLKLITLRICTKKCFKEIYKQATEEPSTALHGETVVTDISSHQTSMEDLTNEANPVPINISSISRENQISEEQKSRMEANRLKALERATSRGRSSQTA</sequence>
<dbReference type="Proteomes" id="UP000585474">
    <property type="component" value="Unassembled WGS sequence"/>
</dbReference>
<keyword evidence="3" id="KW-1185">Reference proteome</keyword>
<dbReference type="AlphaFoldDB" id="A0A7J0GUE7"/>
<evidence type="ECO:0000313" key="2">
    <source>
        <dbReference type="EMBL" id="GFZ14467.1"/>
    </source>
</evidence>